<dbReference type="GeneID" id="8738770"/>
<dbReference type="HOGENOM" id="CLU_2783818_0_0_2"/>
<proteinExistence type="predicted"/>
<dbReference type="RefSeq" id="WP_012939532.1">
    <property type="nucleotide sequence ID" value="NC_013741.1"/>
</dbReference>
<dbReference type="KEGG" id="apo:Arcpr_0124"/>
<sequence length="68" mass="7634">MSTPTAKGGNLKKKSVIDFKSFSEKCPFMIRDQRNIKNCIFNEDFPTDCKQEVCKLIGGGDAFVPYVP</sequence>
<organism evidence="1 2">
    <name type="scientific">Archaeoglobus profundus (strain DSM 5631 / JCM 9629 / NBRC 100127 / Av18)</name>
    <dbReference type="NCBI Taxonomy" id="572546"/>
    <lineage>
        <taxon>Archaea</taxon>
        <taxon>Methanobacteriati</taxon>
        <taxon>Methanobacteriota</taxon>
        <taxon>Archaeoglobi</taxon>
        <taxon>Archaeoglobales</taxon>
        <taxon>Archaeoglobaceae</taxon>
        <taxon>Archaeoglobus</taxon>
    </lineage>
</organism>
<gene>
    <name evidence="1" type="ordered locus">Arcpr_0124</name>
</gene>
<dbReference type="AlphaFoldDB" id="D2RFX1"/>
<dbReference type="STRING" id="572546.Arcpr_0124"/>
<name>D2RFX1_ARCPA</name>
<evidence type="ECO:0000313" key="1">
    <source>
        <dbReference type="EMBL" id="ADB57196.1"/>
    </source>
</evidence>
<protein>
    <submittedName>
        <fullName evidence="1">Uncharacterized protein</fullName>
    </submittedName>
</protein>
<dbReference type="Proteomes" id="UP000001901">
    <property type="component" value="Chromosome"/>
</dbReference>
<keyword evidence="2" id="KW-1185">Reference proteome</keyword>
<dbReference type="PaxDb" id="572546-Arcpr_0124"/>
<evidence type="ECO:0000313" key="2">
    <source>
        <dbReference type="Proteomes" id="UP000001901"/>
    </source>
</evidence>
<accession>D2RFX1</accession>
<reference evidence="1 2" key="1">
    <citation type="journal article" date="2010" name="Stand. Genomic Sci.">
        <title>Complete genome sequence of Archaeoglobus profundus type strain (AV18).</title>
        <authorList>
            <person name="von Jan M."/>
            <person name="Lapidus A."/>
            <person name="Del Rio T.G."/>
            <person name="Copeland A."/>
            <person name="Tice H."/>
            <person name="Cheng J.F."/>
            <person name="Lucas S."/>
            <person name="Chen F."/>
            <person name="Nolan M."/>
            <person name="Goodwin L."/>
            <person name="Han C."/>
            <person name="Pitluck S."/>
            <person name="Liolios K."/>
            <person name="Ivanova N."/>
            <person name="Mavromatis K."/>
            <person name="Ovchinnikova G."/>
            <person name="Chertkov O."/>
            <person name="Pati A."/>
            <person name="Chen A."/>
            <person name="Palaniappan K."/>
            <person name="Land M."/>
            <person name="Hauser L."/>
            <person name="Chang Y.J."/>
            <person name="Jeffries C.D."/>
            <person name="Saunders E."/>
            <person name="Brettin T."/>
            <person name="Detter J.C."/>
            <person name="Chain P."/>
            <person name="Eichinger K."/>
            <person name="Huber H."/>
            <person name="Spring S."/>
            <person name="Rohde M."/>
            <person name="Goker M."/>
            <person name="Wirth R."/>
            <person name="Woyke T."/>
            <person name="Bristow J."/>
            <person name="Eisen J.A."/>
            <person name="Markowitz V."/>
            <person name="Hugenholtz P."/>
            <person name="Kyrpides N.C."/>
            <person name="Klenk H.P."/>
        </authorList>
    </citation>
    <scope>NUCLEOTIDE SEQUENCE [LARGE SCALE GENOMIC DNA]</scope>
    <source>
        <strain evidence="2">DSM 5631 / JCM 9629 / NBRC 100127 / Av18</strain>
    </source>
</reference>
<dbReference type="EMBL" id="CP001857">
    <property type="protein sequence ID" value="ADB57196.1"/>
    <property type="molecule type" value="Genomic_DNA"/>
</dbReference>